<dbReference type="Gene3D" id="2.160.20.10">
    <property type="entry name" value="Single-stranded right-handed beta-helix, Pectin lyase-like"/>
    <property type="match status" value="1"/>
</dbReference>
<dbReference type="Pfam" id="PF01095">
    <property type="entry name" value="Pectinesterase"/>
    <property type="match status" value="1"/>
</dbReference>
<name>A0A162A299_DAUCS</name>
<keyword evidence="3" id="KW-0063">Aspartyl esterase</keyword>
<dbReference type="AlphaFoldDB" id="A0A162A299"/>
<dbReference type="InterPro" id="IPR000070">
    <property type="entry name" value="Pectinesterase_cat"/>
</dbReference>
<keyword evidence="2" id="KW-0378">Hydrolase</keyword>
<proteinExistence type="predicted"/>
<evidence type="ECO:0000259" key="5">
    <source>
        <dbReference type="Pfam" id="PF01095"/>
    </source>
</evidence>
<dbReference type="GO" id="GO:0030599">
    <property type="term" value="F:pectinesterase activity"/>
    <property type="evidence" value="ECO:0007669"/>
    <property type="project" value="UniProtKB-EC"/>
</dbReference>
<dbReference type="InterPro" id="IPR012334">
    <property type="entry name" value="Pectin_lyas_fold"/>
</dbReference>
<organism evidence="6">
    <name type="scientific">Daucus carota subsp. sativus</name>
    <name type="common">Carrot</name>
    <dbReference type="NCBI Taxonomy" id="79200"/>
    <lineage>
        <taxon>Eukaryota</taxon>
        <taxon>Viridiplantae</taxon>
        <taxon>Streptophyta</taxon>
        <taxon>Embryophyta</taxon>
        <taxon>Tracheophyta</taxon>
        <taxon>Spermatophyta</taxon>
        <taxon>Magnoliopsida</taxon>
        <taxon>eudicotyledons</taxon>
        <taxon>Gunneridae</taxon>
        <taxon>Pentapetalae</taxon>
        <taxon>asterids</taxon>
        <taxon>campanulids</taxon>
        <taxon>Apiales</taxon>
        <taxon>Apiaceae</taxon>
        <taxon>Apioideae</taxon>
        <taxon>Scandiceae</taxon>
        <taxon>Daucinae</taxon>
        <taxon>Daucus</taxon>
        <taxon>Daucus sect. Daucus</taxon>
    </lineage>
</organism>
<dbReference type="GO" id="GO:0045490">
    <property type="term" value="P:pectin catabolic process"/>
    <property type="evidence" value="ECO:0007669"/>
    <property type="project" value="UniProtKB-UniPathway"/>
</dbReference>
<comment type="pathway">
    <text evidence="1">Glycan metabolism; pectin degradation; 2-dehydro-3-deoxy-D-gluconate from pectin: step 1/5.</text>
</comment>
<evidence type="ECO:0000313" key="6">
    <source>
        <dbReference type="EMBL" id="KZM95062.1"/>
    </source>
</evidence>
<evidence type="ECO:0000256" key="4">
    <source>
        <dbReference type="ARBA" id="ARBA00047928"/>
    </source>
</evidence>
<dbReference type="Gramene" id="KZM95062">
    <property type="protein sequence ID" value="KZM95062"/>
    <property type="gene ID" value="DCAR_018304"/>
</dbReference>
<dbReference type="UniPathway" id="UPA00545">
    <property type="reaction ID" value="UER00823"/>
</dbReference>
<dbReference type="EMBL" id="LNRQ01000005">
    <property type="protein sequence ID" value="KZM95062.1"/>
    <property type="molecule type" value="Genomic_DNA"/>
</dbReference>
<dbReference type="SUPFAM" id="SSF51126">
    <property type="entry name" value="Pectin lyase-like"/>
    <property type="match status" value="1"/>
</dbReference>
<reference evidence="6" key="1">
    <citation type="journal article" date="2016" name="Nat. Genet.">
        <title>A high-quality carrot genome assembly provides new insights into carotenoid accumulation and asterid genome evolution.</title>
        <authorList>
            <person name="Iorizzo M."/>
            <person name="Ellison S."/>
            <person name="Senalik D."/>
            <person name="Zeng P."/>
            <person name="Satapoomin P."/>
            <person name="Huang J."/>
            <person name="Bowman M."/>
            <person name="Iovene M."/>
            <person name="Sanseverino W."/>
            <person name="Cavagnaro P."/>
            <person name="Yildiz M."/>
            <person name="Macko-Podgorni A."/>
            <person name="Moranska E."/>
            <person name="Grzebelus E."/>
            <person name="Grzebelus D."/>
            <person name="Ashrafi H."/>
            <person name="Zheng Z."/>
            <person name="Cheng S."/>
            <person name="Spooner D."/>
            <person name="Van Deynze A."/>
            <person name="Simon P."/>
        </authorList>
    </citation>
    <scope>NUCLEOTIDE SEQUENCE [LARGE SCALE GENOMIC DNA]</scope>
    <source>
        <tissue evidence="6">Leaf</tissue>
    </source>
</reference>
<comment type="catalytic activity">
    <reaction evidence="4">
        <text>[(1-&gt;4)-alpha-D-galacturonosyl methyl ester](n) + n H2O = [(1-&gt;4)-alpha-D-galacturonosyl](n) + n methanol + n H(+)</text>
        <dbReference type="Rhea" id="RHEA:22380"/>
        <dbReference type="Rhea" id="RHEA-COMP:14570"/>
        <dbReference type="Rhea" id="RHEA-COMP:14573"/>
        <dbReference type="ChEBI" id="CHEBI:15377"/>
        <dbReference type="ChEBI" id="CHEBI:15378"/>
        <dbReference type="ChEBI" id="CHEBI:17790"/>
        <dbReference type="ChEBI" id="CHEBI:140522"/>
        <dbReference type="ChEBI" id="CHEBI:140523"/>
        <dbReference type="EC" id="3.1.1.11"/>
    </reaction>
</comment>
<dbReference type="InterPro" id="IPR011050">
    <property type="entry name" value="Pectin_lyase_fold/virulence"/>
</dbReference>
<feature type="domain" description="Pectinesterase catalytic" evidence="5">
    <location>
        <begin position="1"/>
        <end position="50"/>
    </location>
</feature>
<sequence>MVAKDMSGKFSSVQAAINYATKVKKRDVYRENIVVPNTLSKIMLVGDGRGTR</sequence>
<evidence type="ECO:0000256" key="2">
    <source>
        <dbReference type="ARBA" id="ARBA00022801"/>
    </source>
</evidence>
<dbReference type="GO" id="GO:0042545">
    <property type="term" value="P:cell wall modification"/>
    <property type="evidence" value="ECO:0007669"/>
    <property type="project" value="InterPro"/>
</dbReference>
<comment type="caution">
    <text evidence="6">The sequence shown here is derived from an EMBL/GenBank/DDBJ whole genome shotgun (WGS) entry which is preliminary data.</text>
</comment>
<accession>A0A162A299</accession>
<evidence type="ECO:0000256" key="1">
    <source>
        <dbReference type="ARBA" id="ARBA00005184"/>
    </source>
</evidence>
<evidence type="ECO:0000256" key="3">
    <source>
        <dbReference type="ARBA" id="ARBA00023085"/>
    </source>
</evidence>
<gene>
    <name evidence="6" type="ORF">DCAR_018304</name>
</gene>
<protein>
    <recommendedName>
        <fullName evidence="5">Pectinesterase catalytic domain-containing protein</fullName>
    </recommendedName>
</protein>